<feature type="transmembrane region" description="Helical" evidence="5">
    <location>
        <begin position="217"/>
        <end position="234"/>
    </location>
</feature>
<dbReference type="AlphaFoldDB" id="A0A6J6MJP5"/>
<evidence type="ECO:0000256" key="3">
    <source>
        <dbReference type="ARBA" id="ARBA00022989"/>
    </source>
</evidence>
<evidence type="ECO:0000256" key="2">
    <source>
        <dbReference type="ARBA" id="ARBA00022692"/>
    </source>
</evidence>
<keyword evidence="4 5" id="KW-0472">Membrane</keyword>
<evidence type="ECO:0000313" key="7">
    <source>
        <dbReference type="EMBL" id="CAB4673629.1"/>
    </source>
</evidence>
<feature type="transmembrane region" description="Helical" evidence="5">
    <location>
        <begin position="104"/>
        <end position="126"/>
    </location>
</feature>
<feature type="transmembrane region" description="Helical" evidence="5">
    <location>
        <begin position="26"/>
        <end position="45"/>
    </location>
</feature>
<protein>
    <submittedName>
        <fullName evidence="7">Unannotated protein</fullName>
    </submittedName>
</protein>
<keyword evidence="3 5" id="KW-1133">Transmembrane helix</keyword>
<evidence type="ECO:0000259" key="6">
    <source>
        <dbReference type="PROSITE" id="PS50801"/>
    </source>
</evidence>
<feature type="transmembrane region" description="Helical" evidence="5">
    <location>
        <begin position="397"/>
        <end position="425"/>
    </location>
</feature>
<dbReference type="PANTHER" id="PTHR11814">
    <property type="entry name" value="SULFATE TRANSPORTER"/>
    <property type="match status" value="1"/>
</dbReference>
<evidence type="ECO:0000256" key="4">
    <source>
        <dbReference type="ARBA" id="ARBA00023136"/>
    </source>
</evidence>
<reference evidence="7" key="1">
    <citation type="submission" date="2020-05" db="EMBL/GenBank/DDBJ databases">
        <authorList>
            <person name="Chiriac C."/>
            <person name="Salcher M."/>
            <person name="Ghai R."/>
            <person name="Kavagutti S V."/>
        </authorList>
    </citation>
    <scope>NUCLEOTIDE SEQUENCE</scope>
</reference>
<accession>A0A6J6MJP5</accession>
<evidence type="ECO:0000256" key="1">
    <source>
        <dbReference type="ARBA" id="ARBA00004141"/>
    </source>
</evidence>
<feature type="transmembrane region" description="Helical" evidence="5">
    <location>
        <begin position="341"/>
        <end position="361"/>
    </location>
</feature>
<comment type="subcellular location">
    <subcellularLocation>
        <location evidence="1">Membrane</location>
        <topology evidence="1">Multi-pass membrane protein</topology>
    </subcellularLocation>
</comment>
<proteinExistence type="predicted"/>
<dbReference type="Pfam" id="PF00916">
    <property type="entry name" value="Sulfate_transp"/>
    <property type="match status" value="1"/>
</dbReference>
<feature type="domain" description="STAS" evidence="6">
    <location>
        <begin position="453"/>
        <end position="567"/>
    </location>
</feature>
<evidence type="ECO:0000256" key="5">
    <source>
        <dbReference type="SAM" id="Phobius"/>
    </source>
</evidence>
<dbReference type="SUPFAM" id="SSF52091">
    <property type="entry name" value="SpoIIaa-like"/>
    <property type="match status" value="1"/>
</dbReference>
<dbReference type="InterPro" id="IPR001902">
    <property type="entry name" value="SLC26A/SulP_fam"/>
</dbReference>
<dbReference type="GO" id="GO:0055085">
    <property type="term" value="P:transmembrane transport"/>
    <property type="evidence" value="ECO:0007669"/>
    <property type="project" value="InterPro"/>
</dbReference>
<feature type="transmembrane region" description="Helical" evidence="5">
    <location>
        <begin position="78"/>
        <end position="98"/>
    </location>
</feature>
<dbReference type="GO" id="GO:0016020">
    <property type="term" value="C:membrane"/>
    <property type="evidence" value="ECO:0007669"/>
    <property type="project" value="UniProtKB-SubCell"/>
</dbReference>
<dbReference type="InterPro" id="IPR011547">
    <property type="entry name" value="SLC26A/SulP_dom"/>
</dbReference>
<keyword evidence="2 5" id="KW-0812">Transmembrane</keyword>
<dbReference type="CDD" id="cd07042">
    <property type="entry name" value="STAS_SulP_like_sulfate_transporter"/>
    <property type="match status" value="1"/>
</dbReference>
<dbReference type="Pfam" id="PF01740">
    <property type="entry name" value="STAS"/>
    <property type="match status" value="1"/>
</dbReference>
<sequence>MTASSTKQRRRLPILQGVLPIDRKQIPTNILAGVTLAALAIPEVMGYTSIAGMPVITGLYTILLPMLAFAVFGSSRHLVVGADSATAAVMAAGLIGLAQPGSDHYVALAGLLALMAAGFLLLARVIRLGFLANFLSRSVLIGFLTGVGIQVACGQVGGLLGVPEGKGITINGDLFDNTITKLISTLQNVGSTSWATVAVSVGVLVVILGGRFVTKKVPGALVAVIGAIVISWHWDLVSHGIATLGAVPGGLPKIGIPSGLSFSDVPSLMGTAVSIFILILAQSAATSRAYAAKYNDKFDENVDLVGLGTANIFAGLTGTFVVNGSPTKTEMVDGAGGRSQLAQITTGLIVLIVLLFLTAPLEYMPKAVLAAVVFMIGIQLIDIKGMRSIFRVRKDEFVVAVLTAATVVLLGVEQGIVLAIVASVIGHLRRSYKTATAVMIPDENDTGLHSTPFDPSARTAPGIAVYRFASDLFYVNANLFLEDLTALANSSEPLQLIVLDSGAITDVDFTGSLTIKQVLTELAEHNVKLVFADAMTSVRHKLDRYEITQLVGDDAFYPTVGSALRAADSNNKGGRQIPDDRP</sequence>
<name>A0A6J6MJP5_9ZZZZ</name>
<dbReference type="InterPro" id="IPR036513">
    <property type="entry name" value="STAS_dom_sf"/>
</dbReference>
<feature type="transmembrane region" description="Helical" evidence="5">
    <location>
        <begin position="267"/>
        <end position="285"/>
    </location>
</feature>
<organism evidence="7">
    <name type="scientific">freshwater metagenome</name>
    <dbReference type="NCBI Taxonomy" id="449393"/>
    <lineage>
        <taxon>unclassified sequences</taxon>
        <taxon>metagenomes</taxon>
        <taxon>ecological metagenomes</taxon>
    </lineage>
</organism>
<feature type="transmembrane region" description="Helical" evidence="5">
    <location>
        <begin position="138"/>
        <end position="157"/>
    </location>
</feature>
<feature type="transmembrane region" description="Helical" evidence="5">
    <location>
        <begin position="51"/>
        <end position="71"/>
    </location>
</feature>
<dbReference type="Gene3D" id="3.30.750.24">
    <property type="entry name" value="STAS domain"/>
    <property type="match status" value="1"/>
</dbReference>
<feature type="transmembrane region" description="Helical" evidence="5">
    <location>
        <begin position="192"/>
        <end position="210"/>
    </location>
</feature>
<gene>
    <name evidence="7" type="ORF">UFOPK2350_00502</name>
</gene>
<dbReference type="InterPro" id="IPR002645">
    <property type="entry name" value="STAS_dom"/>
</dbReference>
<feature type="transmembrane region" description="Helical" evidence="5">
    <location>
        <begin position="367"/>
        <end position="385"/>
    </location>
</feature>
<dbReference type="EMBL" id="CAEZXE010000030">
    <property type="protein sequence ID" value="CAB4673629.1"/>
    <property type="molecule type" value="Genomic_DNA"/>
</dbReference>
<dbReference type="PROSITE" id="PS50801">
    <property type="entry name" value="STAS"/>
    <property type="match status" value="1"/>
</dbReference>